<dbReference type="EMBL" id="GG738883">
    <property type="protein sequence ID" value="EFC41909.1"/>
    <property type="molecule type" value="Genomic_DNA"/>
</dbReference>
<dbReference type="OrthoDB" id="10402550at2759"/>
<gene>
    <name evidence="3" type="ORF">NAEGRDRAFT_50892</name>
</gene>
<sequence>MKLSISSSRSLSHRLPRKSATYFRNYILNYSNNIHQHSSNNNIKCNNTSLIFNVGDGDGMRHYHSSELKLKFADDLKTFKSHRNSSPNNNLSKPNITTNTSSITSNTSNATTTSTSIKSKSNLRTSGVFVRKEISHEENLLNIQQMKLQIEEQLKKSRKLQQEAVDKNQLEKSRRELGKDLEYVRELLASNEQEKAGVFLLNRIMAPGNNVLCDEMLNFSLVFVQSLLQGWAFKTKEWSEWIEKLKEIEVSKLLNEIIQKINPERFGMPEKSTEIQQMDLKKAVHSILTSDYSDLIAKSSIIDLEIQKAFLLFFTNVVNENVHPNITLSKELFSGYCYTIMLNEPLMTTDNNTEKTVLLKMLNNAQALFQKAHLNNNVFDDIGTGIPLNLKSCMNLCQIILNSDGKNEKTIEITKSQLFELQKTDPNNPYITYFNIITLEKRVKFLLTKDVTKNQVKTKLEDSLTQCINLCNLLEKMLKRYSVRKTSSYSFMPIALRLASIHSLHIDYYSKSRDTLPKVQESAAAIIEQLNSLQEIFTNCPPRITSNLITQSIFLRMRANFYLRNHAATAETFNILFSIRHLCEFDPYIVNSTSFYLAGRTVTKSASDAIPYLQELESEHPESLDMKLLLINAKDFALENSIVTKDLIINVTENYRGLQAQIEKEKPKNADALLHKIKTRLTFLENLLGSSTTNILR</sequence>
<evidence type="ECO:0000313" key="3">
    <source>
        <dbReference type="EMBL" id="EFC41909.1"/>
    </source>
</evidence>
<dbReference type="RefSeq" id="XP_002674653.1">
    <property type="nucleotide sequence ID" value="XM_002674607.1"/>
</dbReference>
<dbReference type="VEuPathDB" id="AmoebaDB:NAEGRDRAFT_50892"/>
<protein>
    <submittedName>
        <fullName evidence="3">Predicted protein</fullName>
    </submittedName>
</protein>
<dbReference type="OMA" id="KSCMNLC"/>
<reference evidence="3 4" key="1">
    <citation type="journal article" date="2010" name="Cell">
        <title>The genome of Naegleria gruberi illuminates early eukaryotic versatility.</title>
        <authorList>
            <person name="Fritz-Laylin L.K."/>
            <person name="Prochnik S.E."/>
            <person name="Ginger M.L."/>
            <person name="Dacks J.B."/>
            <person name="Carpenter M.L."/>
            <person name="Field M.C."/>
            <person name="Kuo A."/>
            <person name="Paredez A."/>
            <person name="Chapman J."/>
            <person name="Pham J."/>
            <person name="Shu S."/>
            <person name="Neupane R."/>
            <person name="Cipriano M."/>
            <person name="Mancuso J."/>
            <person name="Tu H."/>
            <person name="Salamov A."/>
            <person name="Lindquist E."/>
            <person name="Shapiro H."/>
            <person name="Lucas S."/>
            <person name="Grigoriev I.V."/>
            <person name="Cande W.Z."/>
            <person name="Fulton C."/>
            <person name="Rokhsar D.S."/>
            <person name="Dawson S.C."/>
        </authorList>
    </citation>
    <scope>NUCLEOTIDE SEQUENCE [LARGE SCALE GENOMIC DNA]</scope>
    <source>
        <strain evidence="3 4">NEG-M</strain>
    </source>
</reference>
<keyword evidence="4" id="KW-1185">Reference proteome</keyword>
<keyword evidence="1" id="KW-0175">Coiled coil</keyword>
<evidence type="ECO:0000313" key="4">
    <source>
        <dbReference type="Proteomes" id="UP000006671"/>
    </source>
</evidence>
<organism evidence="4">
    <name type="scientific">Naegleria gruberi</name>
    <name type="common">Amoeba</name>
    <dbReference type="NCBI Taxonomy" id="5762"/>
    <lineage>
        <taxon>Eukaryota</taxon>
        <taxon>Discoba</taxon>
        <taxon>Heterolobosea</taxon>
        <taxon>Tetramitia</taxon>
        <taxon>Eutetramitia</taxon>
        <taxon>Vahlkampfiidae</taxon>
        <taxon>Naegleria</taxon>
    </lineage>
</organism>
<accession>D2VMZ8</accession>
<feature type="region of interest" description="Disordered" evidence="2">
    <location>
        <begin position="82"/>
        <end position="118"/>
    </location>
</feature>
<evidence type="ECO:0000256" key="2">
    <source>
        <dbReference type="SAM" id="MobiDB-lite"/>
    </source>
</evidence>
<dbReference type="InParanoid" id="D2VMZ8"/>
<feature type="coiled-coil region" evidence="1">
    <location>
        <begin position="143"/>
        <end position="170"/>
    </location>
</feature>
<feature type="compositionally biased region" description="Low complexity" evidence="2">
    <location>
        <begin position="84"/>
        <end position="118"/>
    </location>
</feature>
<proteinExistence type="predicted"/>
<evidence type="ECO:0000256" key="1">
    <source>
        <dbReference type="SAM" id="Coils"/>
    </source>
</evidence>
<dbReference type="Proteomes" id="UP000006671">
    <property type="component" value="Unassembled WGS sequence"/>
</dbReference>
<dbReference type="GeneID" id="8851510"/>
<dbReference type="AlphaFoldDB" id="D2VMZ8"/>
<dbReference type="KEGG" id="ngr:NAEGRDRAFT_50892"/>
<name>D2VMZ8_NAEGR</name>